<evidence type="ECO:0000313" key="1">
    <source>
        <dbReference type="EMBL" id="JAD22265.1"/>
    </source>
</evidence>
<dbReference type="AlphaFoldDB" id="A0A0A8YA33"/>
<sequence>MQMEGEVNPILISNYVTPKYLRCLAEGHDRGLCMQPVRCKNYFNYGHIQRFYLNRASPKIFWSHAKRKIIRK</sequence>
<dbReference type="EMBL" id="GBRH01275630">
    <property type="protein sequence ID" value="JAD22265.1"/>
    <property type="molecule type" value="Transcribed_RNA"/>
</dbReference>
<accession>A0A0A8YA33</accession>
<proteinExistence type="predicted"/>
<organism evidence="1">
    <name type="scientific">Arundo donax</name>
    <name type="common">Giant reed</name>
    <name type="synonym">Donax arundinaceus</name>
    <dbReference type="NCBI Taxonomy" id="35708"/>
    <lineage>
        <taxon>Eukaryota</taxon>
        <taxon>Viridiplantae</taxon>
        <taxon>Streptophyta</taxon>
        <taxon>Embryophyta</taxon>
        <taxon>Tracheophyta</taxon>
        <taxon>Spermatophyta</taxon>
        <taxon>Magnoliopsida</taxon>
        <taxon>Liliopsida</taxon>
        <taxon>Poales</taxon>
        <taxon>Poaceae</taxon>
        <taxon>PACMAD clade</taxon>
        <taxon>Arundinoideae</taxon>
        <taxon>Arundineae</taxon>
        <taxon>Arundo</taxon>
    </lineage>
</organism>
<name>A0A0A8YA33_ARUDO</name>
<reference evidence="1" key="1">
    <citation type="submission" date="2014-09" db="EMBL/GenBank/DDBJ databases">
        <authorList>
            <person name="Magalhaes I.L.F."/>
            <person name="Oliveira U."/>
            <person name="Santos F.R."/>
            <person name="Vidigal T.H.D.A."/>
            <person name="Brescovit A.D."/>
            <person name="Santos A.J."/>
        </authorList>
    </citation>
    <scope>NUCLEOTIDE SEQUENCE</scope>
    <source>
        <tissue evidence="1">Shoot tissue taken approximately 20 cm above the soil surface</tissue>
    </source>
</reference>
<protein>
    <submittedName>
        <fullName evidence="1">Uncharacterized protein</fullName>
    </submittedName>
</protein>
<reference evidence="1" key="2">
    <citation type="journal article" date="2015" name="Data Brief">
        <title>Shoot transcriptome of the giant reed, Arundo donax.</title>
        <authorList>
            <person name="Barrero R.A."/>
            <person name="Guerrero F.D."/>
            <person name="Moolhuijzen P."/>
            <person name="Goolsby J.A."/>
            <person name="Tidwell J."/>
            <person name="Bellgard S.E."/>
            <person name="Bellgard M.I."/>
        </authorList>
    </citation>
    <scope>NUCLEOTIDE SEQUENCE</scope>
    <source>
        <tissue evidence="1">Shoot tissue taken approximately 20 cm above the soil surface</tissue>
    </source>
</reference>